<dbReference type="GO" id="GO:0072318">
    <property type="term" value="P:clathrin coat disassembly"/>
    <property type="evidence" value="ECO:0007669"/>
    <property type="project" value="TreeGrafter"/>
</dbReference>
<dbReference type="FunFam" id="1.10.287.110:FF:000043">
    <property type="entry name" value="J-domain protein required for chloroplast accumulation response 1"/>
    <property type="match status" value="1"/>
</dbReference>
<protein>
    <submittedName>
        <fullName evidence="2">J domain-containing protein required for chloroplast accumulation response 1</fullName>
    </submittedName>
</protein>
<dbReference type="EMBL" id="JARAOO010000006">
    <property type="protein sequence ID" value="KAJ7966728.1"/>
    <property type="molecule type" value="Genomic_DNA"/>
</dbReference>
<comment type="caution">
    <text evidence="2">The sequence shown here is derived from an EMBL/GenBank/DDBJ whole genome shotgun (WGS) entry which is preliminary data.</text>
</comment>
<evidence type="ECO:0000256" key="1">
    <source>
        <dbReference type="SAM" id="MobiDB-lite"/>
    </source>
</evidence>
<feature type="compositionally biased region" description="Polar residues" evidence="1">
    <location>
        <begin position="175"/>
        <end position="212"/>
    </location>
</feature>
<dbReference type="GO" id="GO:0072583">
    <property type="term" value="P:clathrin-dependent endocytosis"/>
    <property type="evidence" value="ECO:0007669"/>
    <property type="project" value="TreeGrafter"/>
</dbReference>
<evidence type="ECO:0000313" key="3">
    <source>
        <dbReference type="Proteomes" id="UP001163823"/>
    </source>
</evidence>
<dbReference type="GO" id="GO:0031982">
    <property type="term" value="C:vesicle"/>
    <property type="evidence" value="ECO:0007669"/>
    <property type="project" value="TreeGrafter"/>
</dbReference>
<feature type="region of interest" description="Disordered" evidence="1">
    <location>
        <begin position="104"/>
        <end position="212"/>
    </location>
</feature>
<dbReference type="InterPro" id="IPR036869">
    <property type="entry name" value="J_dom_sf"/>
</dbReference>
<dbReference type="SUPFAM" id="SSF46565">
    <property type="entry name" value="Chaperone J-domain"/>
    <property type="match status" value="1"/>
</dbReference>
<gene>
    <name evidence="2" type="ORF">O6P43_016150</name>
</gene>
<proteinExistence type="predicted"/>
<keyword evidence="3" id="KW-1185">Reference proteome</keyword>
<dbReference type="KEGG" id="qsa:O6P43_016150"/>
<feature type="compositionally biased region" description="Basic and acidic residues" evidence="1">
    <location>
        <begin position="124"/>
        <end position="174"/>
    </location>
</feature>
<dbReference type="PANTHER" id="PTHR23172:SF64">
    <property type="entry name" value="J DOMAIN-CONTAINING PROTEIN REQUIRED FOR CHLOROPLAST ACCUMULATION RESPONSE 1"/>
    <property type="match status" value="1"/>
</dbReference>
<dbReference type="Proteomes" id="UP001163823">
    <property type="component" value="Chromosome 6"/>
</dbReference>
<reference evidence="2" key="1">
    <citation type="journal article" date="2023" name="Science">
        <title>Elucidation of the pathway for biosynthesis of saponin adjuvants from the soapbark tree.</title>
        <authorList>
            <person name="Reed J."/>
            <person name="Orme A."/>
            <person name="El-Demerdash A."/>
            <person name="Owen C."/>
            <person name="Martin L.B.B."/>
            <person name="Misra R.C."/>
            <person name="Kikuchi S."/>
            <person name="Rejzek M."/>
            <person name="Martin A.C."/>
            <person name="Harkess A."/>
            <person name="Leebens-Mack J."/>
            <person name="Louveau T."/>
            <person name="Stephenson M.J."/>
            <person name="Osbourn A."/>
        </authorList>
    </citation>
    <scope>NUCLEOTIDE SEQUENCE</scope>
    <source>
        <strain evidence="2">S10</strain>
    </source>
</reference>
<accession>A0AAD7LYT1</accession>
<dbReference type="GO" id="GO:0005737">
    <property type="term" value="C:cytoplasm"/>
    <property type="evidence" value="ECO:0007669"/>
    <property type="project" value="TreeGrafter"/>
</dbReference>
<feature type="compositionally biased region" description="Polar residues" evidence="1">
    <location>
        <begin position="104"/>
        <end position="114"/>
    </location>
</feature>
<dbReference type="GO" id="GO:0030276">
    <property type="term" value="F:clathrin binding"/>
    <property type="evidence" value="ECO:0007669"/>
    <property type="project" value="TreeGrafter"/>
</dbReference>
<evidence type="ECO:0000313" key="2">
    <source>
        <dbReference type="EMBL" id="KAJ7966728.1"/>
    </source>
</evidence>
<dbReference type="PANTHER" id="PTHR23172">
    <property type="entry name" value="AUXILIN/CYCLIN G-ASSOCIATED KINASE-RELATED"/>
    <property type="match status" value="1"/>
</dbReference>
<name>A0AAD7LYT1_QUISA</name>
<organism evidence="2 3">
    <name type="scientific">Quillaja saponaria</name>
    <name type="common">Soap bark tree</name>
    <dbReference type="NCBI Taxonomy" id="32244"/>
    <lineage>
        <taxon>Eukaryota</taxon>
        <taxon>Viridiplantae</taxon>
        <taxon>Streptophyta</taxon>
        <taxon>Embryophyta</taxon>
        <taxon>Tracheophyta</taxon>
        <taxon>Spermatophyta</taxon>
        <taxon>Magnoliopsida</taxon>
        <taxon>eudicotyledons</taxon>
        <taxon>Gunneridae</taxon>
        <taxon>Pentapetalae</taxon>
        <taxon>rosids</taxon>
        <taxon>fabids</taxon>
        <taxon>Fabales</taxon>
        <taxon>Quillajaceae</taxon>
        <taxon>Quillaja</taxon>
    </lineage>
</organism>
<sequence>MWRKQLFLNLNQKSRAVFKILLKVFLVLPPHQKQEQGKSKKLLCLQKKFASLSRNHCLKKNLGSESKVKRSKNSPVSVVLNANEKKEDEKRTTITGVKATTASFQADSSTNSGENRGKSGVKGKVKEFVHVFNREPLSKPKDNVNSRSQDSKSKQRGTFRAENEVDEDKKKFETENSGIRTTSDNTSSGQDDKSTSSTAPVPDSSGSTSRYTASDFQGNFVIDELGQVENELPQTSNNRRRNPGNTEDIDAKIRKWSSGKEGNIRSLLSTLQYVLWPESGWKPVPLVNIIEGNAVKRAYQKALLCLHPDKLQQKGATSHQKYIAEKVFDILKEAWTHFNLVGAV</sequence>
<dbReference type="AlphaFoldDB" id="A0AAD7LYT1"/>
<dbReference type="Gene3D" id="1.10.287.110">
    <property type="entry name" value="DnaJ domain"/>
    <property type="match status" value="1"/>
</dbReference>
<dbReference type="EMBL" id="JARAOO010000006">
    <property type="protein sequence ID" value="KAJ7966727.1"/>
    <property type="molecule type" value="Genomic_DNA"/>
</dbReference>